<keyword evidence="1" id="KW-0732">Signal</keyword>
<evidence type="ECO:0000313" key="2">
    <source>
        <dbReference type="EMBL" id="GGK24134.1"/>
    </source>
</evidence>
<name>A0A8J3BNN2_9FLAO</name>
<sequence length="143" mass="15645">MKRYLLILFFSIALTSCSINTNDTSQPQVITVYWNLVNVSGGVSGVDIDYNVGDIVWLFDEVNTKLTVTNTNTDDTLEDGLDSGTYPYSVINNSHDLFLSIDGTEFGSFTVSGNQLIIDQNITTGGTGADGYVYTFQKTTVIE</sequence>
<gene>
    <name evidence="2" type="ORF">GCM10007962_17920</name>
</gene>
<feature type="signal peptide" evidence="1">
    <location>
        <begin position="1"/>
        <end position="21"/>
    </location>
</feature>
<dbReference type="EMBL" id="BMNR01000004">
    <property type="protein sequence ID" value="GGK24134.1"/>
    <property type="molecule type" value="Genomic_DNA"/>
</dbReference>
<feature type="chain" id="PRO_5035156235" description="Lipocalin-like domain-containing protein" evidence="1">
    <location>
        <begin position="22"/>
        <end position="143"/>
    </location>
</feature>
<dbReference type="RefSeq" id="WP_188652235.1">
    <property type="nucleotide sequence ID" value="NZ_BMNR01000004.1"/>
</dbReference>
<keyword evidence="3" id="KW-1185">Reference proteome</keyword>
<dbReference type="PROSITE" id="PS51257">
    <property type="entry name" value="PROKAR_LIPOPROTEIN"/>
    <property type="match status" value="1"/>
</dbReference>
<organism evidence="2 3">
    <name type="scientific">Yeosuana aromativorans</name>
    <dbReference type="NCBI Taxonomy" id="288019"/>
    <lineage>
        <taxon>Bacteria</taxon>
        <taxon>Pseudomonadati</taxon>
        <taxon>Bacteroidota</taxon>
        <taxon>Flavobacteriia</taxon>
        <taxon>Flavobacteriales</taxon>
        <taxon>Flavobacteriaceae</taxon>
        <taxon>Yeosuana</taxon>
    </lineage>
</organism>
<comment type="caution">
    <text evidence="2">The sequence shown here is derived from an EMBL/GenBank/DDBJ whole genome shotgun (WGS) entry which is preliminary data.</text>
</comment>
<evidence type="ECO:0000313" key="3">
    <source>
        <dbReference type="Proteomes" id="UP000612329"/>
    </source>
</evidence>
<dbReference type="AlphaFoldDB" id="A0A8J3BNN2"/>
<protein>
    <recommendedName>
        <fullName evidence="4">Lipocalin-like domain-containing protein</fullName>
    </recommendedName>
</protein>
<proteinExistence type="predicted"/>
<reference evidence="2" key="2">
    <citation type="submission" date="2020-09" db="EMBL/GenBank/DDBJ databases">
        <authorList>
            <person name="Sun Q."/>
            <person name="Ohkuma M."/>
        </authorList>
    </citation>
    <scope>NUCLEOTIDE SEQUENCE</scope>
    <source>
        <strain evidence="2">JCM 12862</strain>
    </source>
</reference>
<dbReference type="Proteomes" id="UP000612329">
    <property type="component" value="Unassembled WGS sequence"/>
</dbReference>
<evidence type="ECO:0008006" key="4">
    <source>
        <dbReference type="Google" id="ProtNLM"/>
    </source>
</evidence>
<reference evidence="2" key="1">
    <citation type="journal article" date="2014" name="Int. J. Syst. Evol. Microbiol.">
        <title>Complete genome sequence of Corynebacterium casei LMG S-19264T (=DSM 44701T), isolated from a smear-ripened cheese.</title>
        <authorList>
            <consortium name="US DOE Joint Genome Institute (JGI-PGF)"/>
            <person name="Walter F."/>
            <person name="Albersmeier A."/>
            <person name="Kalinowski J."/>
            <person name="Ruckert C."/>
        </authorList>
    </citation>
    <scope>NUCLEOTIDE SEQUENCE</scope>
    <source>
        <strain evidence="2">JCM 12862</strain>
    </source>
</reference>
<evidence type="ECO:0000256" key="1">
    <source>
        <dbReference type="SAM" id="SignalP"/>
    </source>
</evidence>
<accession>A0A8J3BNN2</accession>